<accession>M4B3K0</accession>
<protein>
    <submittedName>
        <fullName evidence="1">Uncharacterized protein</fullName>
    </submittedName>
</protein>
<sequence>MAVQISLSCSFHPCTLGCRVLSMKSLESRLHSLRRRTRSRSSVPTACTA</sequence>
<dbReference type="HOGENOM" id="CLU_3145698_0_0_1"/>
<organism evidence="1 2">
    <name type="scientific">Hyaloperonospora arabidopsidis (strain Emoy2)</name>
    <name type="common">Downy mildew agent</name>
    <name type="synonym">Peronospora arabidopsidis</name>
    <dbReference type="NCBI Taxonomy" id="559515"/>
    <lineage>
        <taxon>Eukaryota</taxon>
        <taxon>Sar</taxon>
        <taxon>Stramenopiles</taxon>
        <taxon>Oomycota</taxon>
        <taxon>Peronosporomycetes</taxon>
        <taxon>Peronosporales</taxon>
        <taxon>Peronosporaceae</taxon>
        <taxon>Hyaloperonospora</taxon>
    </lineage>
</organism>
<keyword evidence="2" id="KW-1185">Reference proteome</keyword>
<dbReference type="AlphaFoldDB" id="M4B3K0"/>
<reference evidence="2" key="1">
    <citation type="journal article" date="2010" name="Science">
        <title>Signatures of adaptation to obligate biotrophy in the Hyaloperonospora arabidopsidis genome.</title>
        <authorList>
            <person name="Baxter L."/>
            <person name="Tripathy S."/>
            <person name="Ishaque N."/>
            <person name="Boot N."/>
            <person name="Cabral A."/>
            <person name="Kemen E."/>
            <person name="Thines M."/>
            <person name="Ah-Fong A."/>
            <person name="Anderson R."/>
            <person name="Badejoko W."/>
            <person name="Bittner-Eddy P."/>
            <person name="Boore J.L."/>
            <person name="Chibucos M.C."/>
            <person name="Coates M."/>
            <person name="Dehal P."/>
            <person name="Delehaunty K."/>
            <person name="Dong S."/>
            <person name="Downton P."/>
            <person name="Dumas B."/>
            <person name="Fabro G."/>
            <person name="Fronick C."/>
            <person name="Fuerstenberg S.I."/>
            <person name="Fulton L."/>
            <person name="Gaulin E."/>
            <person name="Govers F."/>
            <person name="Hughes L."/>
            <person name="Humphray S."/>
            <person name="Jiang R.H."/>
            <person name="Judelson H."/>
            <person name="Kamoun S."/>
            <person name="Kyung K."/>
            <person name="Meijer H."/>
            <person name="Minx P."/>
            <person name="Morris P."/>
            <person name="Nelson J."/>
            <person name="Phuntumart V."/>
            <person name="Qutob D."/>
            <person name="Rehmany A."/>
            <person name="Rougon-Cardoso A."/>
            <person name="Ryden P."/>
            <person name="Torto-Alalibo T."/>
            <person name="Studholme D."/>
            <person name="Wang Y."/>
            <person name="Win J."/>
            <person name="Wood J."/>
            <person name="Clifton S.W."/>
            <person name="Rogers J."/>
            <person name="Van den Ackerveken G."/>
            <person name="Jones J.D."/>
            <person name="McDowell J.M."/>
            <person name="Beynon J."/>
            <person name="Tyler B.M."/>
        </authorList>
    </citation>
    <scope>NUCLEOTIDE SEQUENCE [LARGE SCALE GENOMIC DNA]</scope>
    <source>
        <strain evidence="2">Emoy2</strain>
    </source>
</reference>
<evidence type="ECO:0000313" key="1">
    <source>
        <dbReference type="EnsemblProtists" id="HpaP800849"/>
    </source>
</evidence>
<proteinExistence type="predicted"/>
<name>M4B3K0_HYAAE</name>
<dbReference type="EnsemblProtists" id="HpaT800849">
    <property type="protein sequence ID" value="HpaP800849"/>
    <property type="gene ID" value="HpaG800849"/>
</dbReference>
<evidence type="ECO:0000313" key="2">
    <source>
        <dbReference type="Proteomes" id="UP000011713"/>
    </source>
</evidence>
<dbReference type="EMBL" id="JH598179">
    <property type="status" value="NOT_ANNOTATED_CDS"/>
    <property type="molecule type" value="Genomic_DNA"/>
</dbReference>
<dbReference type="VEuPathDB" id="FungiDB:HpaG800849"/>
<dbReference type="Proteomes" id="UP000011713">
    <property type="component" value="Unassembled WGS sequence"/>
</dbReference>
<dbReference type="InParanoid" id="M4B3K0"/>
<reference evidence="1" key="2">
    <citation type="submission" date="2015-06" db="UniProtKB">
        <authorList>
            <consortium name="EnsemblProtists"/>
        </authorList>
    </citation>
    <scope>IDENTIFICATION</scope>
    <source>
        <strain evidence="1">Emoy2</strain>
    </source>
</reference>